<sequence>MPLQVGTWVCIQSRSREGYILYVSSAFRDILGYNPVEAIGKPASQFLDSDDFVVYNDLYLTITFFCGEINFHVRARTRRFNFSGSDGNMQATLEQIQQAIDCNHDDHHDTAEAQHQPERRPCQACLVLDLVSRLREPMPLGPNVIFATNSIEQIIGVEATEFQGLPFLSAVAPADVTKAGEFLQNISTSNAIAFVTIQLLQNPFSEESPDGSRQVEVEIMGAGYDDGAILLCQPVQQHRLGDTQPFAGHAANYDDDTGYLSLEELISTDAETSGVDATWHDA</sequence>
<dbReference type="Gene3D" id="3.30.450.20">
    <property type="entry name" value="PAS domain"/>
    <property type="match status" value="1"/>
</dbReference>
<dbReference type="CDD" id="cd00130">
    <property type="entry name" value="PAS"/>
    <property type="match status" value="1"/>
</dbReference>
<evidence type="ECO:0000313" key="2">
    <source>
        <dbReference type="EMBL" id="ORX73848.1"/>
    </source>
</evidence>
<evidence type="ECO:0000313" key="3">
    <source>
        <dbReference type="Proteomes" id="UP000193922"/>
    </source>
</evidence>
<dbReference type="RefSeq" id="XP_040747059.1">
    <property type="nucleotide sequence ID" value="XM_040886008.1"/>
</dbReference>
<name>A0A1Y1WKJ9_9FUNG</name>
<comment type="caution">
    <text evidence="2">The sequence shown here is derived from an EMBL/GenBank/DDBJ whole genome shotgun (WGS) entry which is preliminary data.</text>
</comment>
<protein>
    <recommendedName>
        <fullName evidence="1">PAS domain-containing protein</fullName>
    </recommendedName>
</protein>
<dbReference type="PROSITE" id="PS50112">
    <property type="entry name" value="PAS"/>
    <property type="match status" value="1"/>
</dbReference>
<dbReference type="InterPro" id="IPR035965">
    <property type="entry name" value="PAS-like_dom_sf"/>
</dbReference>
<dbReference type="OrthoDB" id="411251at2759"/>
<reference evidence="2 3" key="1">
    <citation type="submission" date="2016-07" db="EMBL/GenBank/DDBJ databases">
        <title>Pervasive Adenine N6-methylation of Active Genes in Fungi.</title>
        <authorList>
            <consortium name="DOE Joint Genome Institute"/>
            <person name="Mondo S.J."/>
            <person name="Dannebaum R.O."/>
            <person name="Kuo R.C."/>
            <person name="Labutti K."/>
            <person name="Haridas S."/>
            <person name="Kuo A."/>
            <person name="Salamov A."/>
            <person name="Ahrendt S.R."/>
            <person name="Lipzen A."/>
            <person name="Sullivan W."/>
            <person name="Andreopoulos W.B."/>
            <person name="Clum A."/>
            <person name="Lindquist E."/>
            <person name="Daum C."/>
            <person name="Ramamoorthy G.K."/>
            <person name="Gryganskyi A."/>
            <person name="Culley D."/>
            <person name="Magnuson J.K."/>
            <person name="James T.Y."/>
            <person name="O'Malley M.A."/>
            <person name="Stajich J.E."/>
            <person name="Spatafora J.W."/>
            <person name="Visel A."/>
            <person name="Grigoriev I.V."/>
        </authorList>
    </citation>
    <scope>NUCLEOTIDE SEQUENCE [LARGE SCALE GENOMIC DNA]</scope>
    <source>
        <strain evidence="2 3">ATCC 12442</strain>
    </source>
</reference>
<dbReference type="SUPFAM" id="SSF55785">
    <property type="entry name" value="PYP-like sensor domain (PAS domain)"/>
    <property type="match status" value="1"/>
</dbReference>
<dbReference type="AlphaFoldDB" id="A0A1Y1WKJ9"/>
<dbReference type="Proteomes" id="UP000193922">
    <property type="component" value="Unassembled WGS sequence"/>
</dbReference>
<dbReference type="Pfam" id="PF13426">
    <property type="entry name" value="PAS_9"/>
    <property type="match status" value="1"/>
</dbReference>
<accession>A0A1Y1WKJ9</accession>
<proteinExistence type="predicted"/>
<dbReference type="NCBIfam" id="TIGR00229">
    <property type="entry name" value="sensory_box"/>
    <property type="match status" value="1"/>
</dbReference>
<dbReference type="GeneID" id="63802656"/>
<gene>
    <name evidence="2" type="ORF">DL89DRAFT_263873</name>
</gene>
<keyword evidence="3" id="KW-1185">Reference proteome</keyword>
<dbReference type="EMBL" id="MCFD01000001">
    <property type="protein sequence ID" value="ORX73848.1"/>
    <property type="molecule type" value="Genomic_DNA"/>
</dbReference>
<organism evidence="2 3">
    <name type="scientific">Linderina pennispora</name>
    <dbReference type="NCBI Taxonomy" id="61395"/>
    <lineage>
        <taxon>Eukaryota</taxon>
        <taxon>Fungi</taxon>
        <taxon>Fungi incertae sedis</taxon>
        <taxon>Zoopagomycota</taxon>
        <taxon>Kickxellomycotina</taxon>
        <taxon>Kickxellomycetes</taxon>
        <taxon>Kickxellales</taxon>
        <taxon>Kickxellaceae</taxon>
        <taxon>Linderina</taxon>
    </lineage>
</organism>
<evidence type="ECO:0000259" key="1">
    <source>
        <dbReference type="PROSITE" id="PS50112"/>
    </source>
</evidence>
<feature type="domain" description="PAS" evidence="1">
    <location>
        <begin position="17"/>
        <end position="51"/>
    </location>
</feature>
<dbReference type="InterPro" id="IPR000014">
    <property type="entry name" value="PAS"/>
</dbReference>